<dbReference type="RefSeq" id="XP_001882744.1">
    <property type="nucleotide sequence ID" value="XM_001882709.1"/>
</dbReference>
<dbReference type="KEGG" id="lbc:LACBIDRAFT_328676"/>
<keyword evidence="2" id="KW-1185">Reference proteome</keyword>
<reference evidence="1 2" key="1">
    <citation type="journal article" date="2008" name="Nature">
        <title>The genome of Laccaria bicolor provides insights into mycorrhizal symbiosis.</title>
        <authorList>
            <person name="Martin F."/>
            <person name="Aerts A."/>
            <person name="Ahren D."/>
            <person name="Brun A."/>
            <person name="Danchin E.G.J."/>
            <person name="Duchaussoy F."/>
            <person name="Gibon J."/>
            <person name="Kohler A."/>
            <person name="Lindquist E."/>
            <person name="Pereda V."/>
            <person name="Salamov A."/>
            <person name="Shapiro H.J."/>
            <person name="Wuyts J."/>
            <person name="Blaudez D."/>
            <person name="Buee M."/>
            <person name="Brokstein P."/>
            <person name="Canbaeck B."/>
            <person name="Cohen D."/>
            <person name="Courty P.E."/>
            <person name="Coutinho P.M."/>
            <person name="Delaruelle C."/>
            <person name="Detter J.C."/>
            <person name="Deveau A."/>
            <person name="DiFazio S."/>
            <person name="Duplessis S."/>
            <person name="Fraissinet-Tachet L."/>
            <person name="Lucic E."/>
            <person name="Frey-Klett P."/>
            <person name="Fourrey C."/>
            <person name="Feussner I."/>
            <person name="Gay G."/>
            <person name="Grimwood J."/>
            <person name="Hoegger P.J."/>
            <person name="Jain P."/>
            <person name="Kilaru S."/>
            <person name="Labbe J."/>
            <person name="Lin Y.C."/>
            <person name="Legue V."/>
            <person name="Le Tacon F."/>
            <person name="Marmeisse R."/>
            <person name="Melayah D."/>
            <person name="Montanini B."/>
            <person name="Muratet M."/>
            <person name="Nehls U."/>
            <person name="Niculita-Hirzel H."/>
            <person name="Oudot-Le Secq M.P."/>
            <person name="Peter M."/>
            <person name="Quesneville H."/>
            <person name="Rajashekar B."/>
            <person name="Reich M."/>
            <person name="Rouhier N."/>
            <person name="Schmutz J."/>
            <person name="Yin T."/>
            <person name="Chalot M."/>
            <person name="Henrissat B."/>
            <person name="Kuees U."/>
            <person name="Lucas S."/>
            <person name="Van de Peer Y."/>
            <person name="Podila G.K."/>
            <person name="Polle A."/>
            <person name="Pukkila P.J."/>
            <person name="Richardson P.M."/>
            <person name="Rouze P."/>
            <person name="Sanders I.R."/>
            <person name="Stajich J.E."/>
            <person name="Tunlid A."/>
            <person name="Tuskan G."/>
            <person name="Grigoriev I.V."/>
        </authorList>
    </citation>
    <scope>NUCLEOTIDE SEQUENCE [LARGE SCALE GENOMIC DNA]</scope>
    <source>
        <strain evidence="2">S238N-H82 / ATCC MYA-4686</strain>
    </source>
</reference>
<organism evidence="2">
    <name type="scientific">Laccaria bicolor (strain S238N-H82 / ATCC MYA-4686)</name>
    <name type="common">Bicoloured deceiver</name>
    <name type="synonym">Laccaria laccata var. bicolor</name>
    <dbReference type="NCBI Taxonomy" id="486041"/>
    <lineage>
        <taxon>Eukaryota</taxon>
        <taxon>Fungi</taxon>
        <taxon>Dikarya</taxon>
        <taxon>Basidiomycota</taxon>
        <taxon>Agaricomycotina</taxon>
        <taxon>Agaricomycetes</taxon>
        <taxon>Agaricomycetidae</taxon>
        <taxon>Agaricales</taxon>
        <taxon>Agaricineae</taxon>
        <taxon>Hydnangiaceae</taxon>
        <taxon>Laccaria</taxon>
    </lineage>
</organism>
<protein>
    <submittedName>
        <fullName evidence="1">Predicted protein</fullName>
    </submittedName>
</protein>
<evidence type="ECO:0000313" key="1">
    <source>
        <dbReference type="EMBL" id="EDR06372.1"/>
    </source>
</evidence>
<dbReference type="OrthoDB" id="10396578at2759"/>
<name>B0DFM9_LACBS</name>
<dbReference type="Proteomes" id="UP000001194">
    <property type="component" value="Unassembled WGS sequence"/>
</dbReference>
<accession>B0DFM9</accession>
<dbReference type="GeneID" id="6078438"/>
<dbReference type="InParanoid" id="B0DFM9"/>
<dbReference type="EMBL" id="DS547108">
    <property type="protein sequence ID" value="EDR06372.1"/>
    <property type="molecule type" value="Genomic_DNA"/>
</dbReference>
<dbReference type="AlphaFoldDB" id="B0DFM9"/>
<proteinExistence type="predicted"/>
<evidence type="ECO:0000313" key="2">
    <source>
        <dbReference type="Proteomes" id="UP000001194"/>
    </source>
</evidence>
<gene>
    <name evidence="1" type="ORF">LACBIDRAFT_328676</name>
</gene>
<sequence length="112" mass="13075">MKSGCFRMFDEPIRFSMLFRSTLRMISTLRRPRSIIYQGTLFTVCVICKALISLRLQTPGTPPPCALHLLRCRFNDDFVPNLFSQPPMQRISRSESRKRMTWEADSLDCALR</sequence>
<dbReference type="HOGENOM" id="CLU_171975_0_0_1"/>